<keyword evidence="4 8" id="KW-1003">Cell membrane</keyword>
<evidence type="ECO:0000256" key="7">
    <source>
        <dbReference type="ARBA" id="ARBA00023136"/>
    </source>
</evidence>
<dbReference type="InterPro" id="IPR045018">
    <property type="entry name" value="Azg-like"/>
</dbReference>
<evidence type="ECO:0000256" key="8">
    <source>
        <dbReference type="PIRNR" id="PIRNR005353"/>
    </source>
</evidence>
<sequence length="473" mass="50144">MDSKTNGFLNRFFHLNENNTNVKTEIIAGITTFITIAYVLIINPQVLSSPFEIMGDSQMAQKISNGVFIGTCLGAFIGTILVAFYAKLPFAQAPGMGLSAFFAYTTMLGMGYSYAQALVIVFISGILFIVITALGIREAIIRAIPDSIKLAMTPGIGLFITIIGLKNAGLVVGNEATLVSLVDFAKWRGPDANVELVMGAVLSLIGLCLIAILSYKKVKGAILISILASTLLGIPMGLTHISNLSLNLGAQVNDFFEVSFFNLDFAGLFAGENMWTSIFTVTMLVLSFSLVNMFDSLGTLLAAAKQSGLVDEKGEVINLKKALMSDAISTAAGALVGTSTVTTVVESSAGIAEGGRTGLTSLTTALLFLLSIIFVPIISIIPAQATAPALIFVGILMLGGVKDIDFNDITNALPAFCTIVFMPFTYSIANGIALGLITYCIAKFFTGQKDQIKPLTLIIALTFVFRYAFITLG</sequence>
<feature type="transmembrane region" description="Helical" evidence="9">
    <location>
        <begin position="67"/>
        <end position="86"/>
    </location>
</feature>
<feature type="transmembrane region" description="Helical" evidence="9">
    <location>
        <begin position="148"/>
        <end position="172"/>
    </location>
</feature>
<dbReference type="AlphaFoldDB" id="A0A6N2SNA8"/>
<gene>
    <name evidence="10" type="primary">yicO_1</name>
    <name evidence="10" type="ORF">AVLFYP127_00303</name>
</gene>
<evidence type="ECO:0000256" key="1">
    <source>
        <dbReference type="ARBA" id="ARBA00004651"/>
    </source>
</evidence>
<comment type="subcellular location">
    <subcellularLocation>
        <location evidence="1 8">Cell membrane</location>
        <topology evidence="1 8">Multi-pass membrane protein</topology>
    </subcellularLocation>
</comment>
<dbReference type="PANTHER" id="PTHR43337">
    <property type="entry name" value="XANTHINE/URACIL PERMEASE C887.17-RELATED"/>
    <property type="match status" value="1"/>
</dbReference>
<accession>A0A6N2SNA8</accession>
<evidence type="ECO:0000256" key="2">
    <source>
        <dbReference type="ARBA" id="ARBA00005697"/>
    </source>
</evidence>
<evidence type="ECO:0000256" key="4">
    <source>
        <dbReference type="ARBA" id="ARBA00022475"/>
    </source>
</evidence>
<feature type="transmembrane region" description="Helical" evidence="9">
    <location>
        <begin position="220"/>
        <end position="238"/>
    </location>
</feature>
<dbReference type="Pfam" id="PF00860">
    <property type="entry name" value="Xan_ur_permease"/>
    <property type="match status" value="1"/>
</dbReference>
<feature type="transmembrane region" description="Helical" evidence="9">
    <location>
        <begin position="366"/>
        <end position="399"/>
    </location>
</feature>
<keyword evidence="3 8" id="KW-0813">Transport</keyword>
<dbReference type="EMBL" id="CACRSW010000012">
    <property type="protein sequence ID" value="VYS94038.1"/>
    <property type="molecule type" value="Genomic_DNA"/>
</dbReference>
<evidence type="ECO:0000256" key="3">
    <source>
        <dbReference type="ARBA" id="ARBA00022448"/>
    </source>
</evidence>
<dbReference type="PIRSF" id="PIRSF005353">
    <property type="entry name" value="PbuG"/>
    <property type="match status" value="1"/>
</dbReference>
<dbReference type="InterPro" id="IPR026033">
    <property type="entry name" value="Azg-like_bact_archaea"/>
</dbReference>
<evidence type="ECO:0000256" key="9">
    <source>
        <dbReference type="SAM" id="Phobius"/>
    </source>
</evidence>
<feature type="transmembrane region" description="Helical" evidence="9">
    <location>
        <begin position="454"/>
        <end position="472"/>
    </location>
</feature>
<dbReference type="InterPro" id="IPR006043">
    <property type="entry name" value="NCS2"/>
</dbReference>
<evidence type="ECO:0000313" key="10">
    <source>
        <dbReference type="EMBL" id="VYS94038.1"/>
    </source>
</evidence>
<protein>
    <submittedName>
        <fullName evidence="10">Permease YicO</fullName>
    </submittedName>
</protein>
<dbReference type="GO" id="GO:0005345">
    <property type="term" value="F:purine nucleobase transmembrane transporter activity"/>
    <property type="evidence" value="ECO:0007669"/>
    <property type="project" value="TreeGrafter"/>
</dbReference>
<dbReference type="PANTHER" id="PTHR43337:SF1">
    <property type="entry name" value="XANTHINE_URACIL PERMEASE C887.17-RELATED"/>
    <property type="match status" value="1"/>
</dbReference>
<evidence type="ECO:0000256" key="5">
    <source>
        <dbReference type="ARBA" id="ARBA00022692"/>
    </source>
</evidence>
<feature type="transmembrane region" description="Helical" evidence="9">
    <location>
        <begin position="274"/>
        <end position="294"/>
    </location>
</feature>
<comment type="similarity">
    <text evidence="2 8">Belongs to the nucleobase:cation symporter-2 (NCS2) (TC 2.A.40) family. Azg-like subfamily.</text>
</comment>
<organism evidence="10">
    <name type="scientific">Anaerococcus vaginalis</name>
    <dbReference type="NCBI Taxonomy" id="33037"/>
    <lineage>
        <taxon>Bacteria</taxon>
        <taxon>Bacillati</taxon>
        <taxon>Bacillota</taxon>
        <taxon>Tissierellia</taxon>
        <taxon>Tissierellales</taxon>
        <taxon>Peptoniphilaceae</taxon>
        <taxon>Anaerococcus</taxon>
    </lineage>
</organism>
<feature type="transmembrane region" description="Helical" evidence="9">
    <location>
        <begin position="26"/>
        <end position="46"/>
    </location>
</feature>
<name>A0A6N2SNA8_9FIRM</name>
<keyword evidence="5 8" id="KW-0812">Transmembrane</keyword>
<proteinExistence type="inferred from homology"/>
<feature type="transmembrane region" description="Helical" evidence="9">
    <location>
        <begin position="114"/>
        <end position="136"/>
    </location>
</feature>
<dbReference type="GO" id="GO:0005886">
    <property type="term" value="C:plasma membrane"/>
    <property type="evidence" value="ECO:0007669"/>
    <property type="project" value="UniProtKB-SubCell"/>
</dbReference>
<keyword evidence="6 8" id="KW-1133">Transmembrane helix</keyword>
<reference evidence="10" key="1">
    <citation type="submission" date="2019-11" db="EMBL/GenBank/DDBJ databases">
        <authorList>
            <person name="Feng L."/>
        </authorList>
    </citation>
    <scope>NUCLEOTIDE SEQUENCE</scope>
    <source>
        <strain evidence="10">AvaginalisLFYP127</strain>
    </source>
</reference>
<feature type="transmembrane region" description="Helical" evidence="9">
    <location>
        <begin position="419"/>
        <end position="442"/>
    </location>
</feature>
<feature type="transmembrane region" description="Helical" evidence="9">
    <location>
        <begin position="192"/>
        <end position="213"/>
    </location>
</feature>
<keyword evidence="7 8" id="KW-0472">Membrane</keyword>
<evidence type="ECO:0000256" key="6">
    <source>
        <dbReference type="ARBA" id="ARBA00022989"/>
    </source>
</evidence>
<dbReference type="RefSeq" id="WP_070606463.1">
    <property type="nucleotide sequence ID" value="NZ_CACRSW010000012.1"/>
</dbReference>